<dbReference type="SUPFAM" id="SSF46785">
    <property type="entry name" value="Winged helix' DNA-binding domain"/>
    <property type="match status" value="1"/>
</dbReference>
<dbReference type="GO" id="GO:0045892">
    <property type="term" value="P:negative regulation of DNA-templated transcription"/>
    <property type="evidence" value="ECO:0007669"/>
    <property type="project" value="TreeGrafter"/>
</dbReference>
<evidence type="ECO:0000256" key="6">
    <source>
        <dbReference type="ARBA" id="ARBA00023163"/>
    </source>
</evidence>
<dbReference type="InterPro" id="IPR036388">
    <property type="entry name" value="WH-like_DNA-bd_sf"/>
</dbReference>
<comment type="caution">
    <text evidence="9">The sequence shown here is derived from an EMBL/GenBank/DDBJ whole genome shotgun (WGS) entry which is preliminary data.</text>
</comment>
<feature type="binding site" evidence="7">
    <location>
        <position position="84"/>
    </location>
    <ligand>
        <name>Zn(2+)</name>
        <dbReference type="ChEBI" id="CHEBI:29105"/>
    </ligand>
</feature>
<dbReference type="EMBL" id="JAGQHS010000011">
    <property type="protein sequence ID" value="MCA9754863.1"/>
    <property type="molecule type" value="Genomic_DNA"/>
</dbReference>
<evidence type="ECO:0000313" key="9">
    <source>
        <dbReference type="EMBL" id="MCA9754863.1"/>
    </source>
</evidence>
<feature type="binding site" evidence="7">
    <location>
        <position position="118"/>
    </location>
    <ligand>
        <name>Zn(2+)</name>
        <dbReference type="ChEBI" id="CHEBI:29105"/>
    </ligand>
</feature>
<feature type="binding site" evidence="8">
    <location>
        <position position="95"/>
    </location>
    <ligand>
        <name>Fe cation</name>
        <dbReference type="ChEBI" id="CHEBI:24875"/>
    </ligand>
</feature>
<dbReference type="AlphaFoldDB" id="A0A956NBG4"/>
<keyword evidence="6" id="KW-0804">Transcription</keyword>
<dbReference type="InterPro" id="IPR043135">
    <property type="entry name" value="Fur_C"/>
</dbReference>
<dbReference type="GO" id="GO:0008270">
    <property type="term" value="F:zinc ion binding"/>
    <property type="evidence" value="ECO:0007669"/>
    <property type="project" value="TreeGrafter"/>
</dbReference>
<reference evidence="9" key="1">
    <citation type="submission" date="2020-04" db="EMBL/GenBank/DDBJ databases">
        <authorList>
            <person name="Zhang T."/>
        </authorList>
    </citation>
    <scope>NUCLEOTIDE SEQUENCE</scope>
    <source>
        <strain evidence="9">HKST-UBA02</strain>
    </source>
</reference>
<keyword evidence="2" id="KW-0678">Repressor</keyword>
<keyword evidence="8" id="KW-0408">Iron</keyword>
<comment type="similarity">
    <text evidence="1">Belongs to the Fur family.</text>
</comment>
<feature type="binding site" evidence="7">
    <location>
        <position position="121"/>
    </location>
    <ligand>
        <name>Zn(2+)</name>
        <dbReference type="ChEBI" id="CHEBI:29105"/>
    </ligand>
</feature>
<name>A0A956NBG4_UNCEI</name>
<evidence type="ECO:0000256" key="7">
    <source>
        <dbReference type="PIRSR" id="PIRSR602481-1"/>
    </source>
</evidence>
<evidence type="ECO:0000256" key="3">
    <source>
        <dbReference type="ARBA" id="ARBA00022833"/>
    </source>
</evidence>
<dbReference type="GO" id="GO:1900376">
    <property type="term" value="P:regulation of secondary metabolite biosynthetic process"/>
    <property type="evidence" value="ECO:0007669"/>
    <property type="project" value="TreeGrafter"/>
</dbReference>
<evidence type="ECO:0000313" key="10">
    <source>
        <dbReference type="Proteomes" id="UP000739538"/>
    </source>
</evidence>
<feature type="binding site" evidence="8">
    <location>
        <position position="75"/>
    </location>
    <ligand>
        <name>Fe cation</name>
        <dbReference type="ChEBI" id="CHEBI:24875"/>
    </ligand>
</feature>
<dbReference type="Pfam" id="PF01475">
    <property type="entry name" value="FUR"/>
    <property type="match status" value="1"/>
</dbReference>
<dbReference type="Gene3D" id="1.10.10.10">
    <property type="entry name" value="Winged helix-like DNA-binding domain superfamily/Winged helix DNA-binding domain"/>
    <property type="match status" value="1"/>
</dbReference>
<comment type="cofactor">
    <cofactor evidence="8">
        <name>Mn(2+)</name>
        <dbReference type="ChEBI" id="CHEBI:29035"/>
    </cofactor>
    <cofactor evidence="8">
        <name>Fe(2+)</name>
        <dbReference type="ChEBI" id="CHEBI:29033"/>
    </cofactor>
    <text evidence="8">Binds 1 Mn(2+) or Fe(2+) ion per subunit.</text>
</comment>
<keyword evidence="7" id="KW-0479">Metal-binding</keyword>
<dbReference type="InterPro" id="IPR002481">
    <property type="entry name" value="FUR"/>
</dbReference>
<dbReference type="GO" id="GO:0000976">
    <property type="term" value="F:transcription cis-regulatory region binding"/>
    <property type="evidence" value="ECO:0007669"/>
    <property type="project" value="TreeGrafter"/>
</dbReference>
<dbReference type="InterPro" id="IPR036390">
    <property type="entry name" value="WH_DNA-bd_sf"/>
</dbReference>
<evidence type="ECO:0000256" key="8">
    <source>
        <dbReference type="PIRSR" id="PIRSR602481-2"/>
    </source>
</evidence>
<organism evidence="9 10">
    <name type="scientific">Eiseniibacteriota bacterium</name>
    <dbReference type="NCBI Taxonomy" id="2212470"/>
    <lineage>
        <taxon>Bacteria</taxon>
        <taxon>Candidatus Eiseniibacteriota</taxon>
    </lineage>
</organism>
<accession>A0A956NBG4</accession>
<evidence type="ECO:0000256" key="1">
    <source>
        <dbReference type="ARBA" id="ARBA00007957"/>
    </source>
</evidence>
<keyword evidence="5" id="KW-0238">DNA-binding</keyword>
<comment type="cofactor">
    <cofactor evidence="7">
        <name>Zn(2+)</name>
        <dbReference type="ChEBI" id="CHEBI:29105"/>
    </cofactor>
    <text evidence="7">Binds 1 zinc ion per subunit.</text>
</comment>
<proteinExistence type="inferred from homology"/>
<dbReference type="CDD" id="cd07153">
    <property type="entry name" value="Fur_like"/>
    <property type="match status" value="1"/>
</dbReference>
<gene>
    <name evidence="9" type="ORF">KDA27_03605</name>
</gene>
<protein>
    <submittedName>
        <fullName evidence="9">Transcriptional repressor</fullName>
    </submittedName>
</protein>
<reference evidence="9" key="2">
    <citation type="journal article" date="2021" name="Microbiome">
        <title>Successional dynamics and alternative stable states in a saline activated sludge microbial community over 9 years.</title>
        <authorList>
            <person name="Wang Y."/>
            <person name="Ye J."/>
            <person name="Ju F."/>
            <person name="Liu L."/>
            <person name="Boyd J.A."/>
            <person name="Deng Y."/>
            <person name="Parks D.H."/>
            <person name="Jiang X."/>
            <person name="Yin X."/>
            <person name="Woodcroft B.J."/>
            <person name="Tyson G.W."/>
            <person name="Hugenholtz P."/>
            <person name="Polz M.F."/>
            <person name="Zhang T."/>
        </authorList>
    </citation>
    <scope>NUCLEOTIDE SEQUENCE</scope>
    <source>
        <strain evidence="9">HKST-UBA02</strain>
    </source>
</reference>
<keyword evidence="3 7" id="KW-0862">Zinc</keyword>
<evidence type="ECO:0000256" key="5">
    <source>
        <dbReference type="ARBA" id="ARBA00023125"/>
    </source>
</evidence>
<feature type="binding site" evidence="8">
    <location>
        <position position="110"/>
    </location>
    <ligand>
        <name>Fe cation</name>
        <dbReference type="ChEBI" id="CHEBI:24875"/>
    </ligand>
</feature>
<evidence type="ECO:0000256" key="4">
    <source>
        <dbReference type="ARBA" id="ARBA00023015"/>
    </source>
</evidence>
<dbReference type="PANTHER" id="PTHR33202">
    <property type="entry name" value="ZINC UPTAKE REGULATION PROTEIN"/>
    <property type="match status" value="1"/>
</dbReference>
<dbReference type="Gene3D" id="3.30.1490.190">
    <property type="match status" value="1"/>
</dbReference>
<feature type="binding site" evidence="7">
    <location>
        <position position="81"/>
    </location>
    <ligand>
        <name>Zn(2+)</name>
        <dbReference type="ChEBI" id="CHEBI:29105"/>
    </ligand>
</feature>
<sequence length="126" mass="14310">MQRNTRQRRAIRKALADADRPLAPEEVLDAAQSDCPGMGMATVYRTIKSLAEEGWLVRVELPGMPDRYEKAGKGHHHHFHCRLCGKVFEVEDCLEEIRLLPPKGFVVEDHEVVFYGRCPECAAVPR</sequence>
<dbReference type="PANTHER" id="PTHR33202:SF22">
    <property type="entry name" value="HYDROGEN PEROXIDE SENSITIVE REPRESSOR"/>
    <property type="match status" value="1"/>
</dbReference>
<dbReference type="Proteomes" id="UP000739538">
    <property type="component" value="Unassembled WGS sequence"/>
</dbReference>
<dbReference type="GO" id="GO:0003700">
    <property type="term" value="F:DNA-binding transcription factor activity"/>
    <property type="evidence" value="ECO:0007669"/>
    <property type="project" value="InterPro"/>
</dbReference>
<evidence type="ECO:0000256" key="2">
    <source>
        <dbReference type="ARBA" id="ARBA00022491"/>
    </source>
</evidence>
<keyword evidence="4" id="KW-0805">Transcription regulation</keyword>